<feature type="transmembrane region" description="Helical" evidence="10">
    <location>
        <begin position="194"/>
        <end position="217"/>
    </location>
</feature>
<evidence type="ECO:0000256" key="1">
    <source>
        <dbReference type="ARBA" id="ARBA00004651"/>
    </source>
</evidence>
<dbReference type="PANTHER" id="PTHR43823:SF3">
    <property type="entry name" value="MULTIDRUG EXPORT PROTEIN MEPA"/>
    <property type="match status" value="1"/>
</dbReference>
<evidence type="ECO:0000256" key="5">
    <source>
        <dbReference type="ARBA" id="ARBA00022475"/>
    </source>
</evidence>
<feature type="transmembrane region" description="Helical" evidence="10">
    <location>
        <begin position="136"/>
        <end position="157"/>
    </location>
</feature>
<evidence type="ECO:0000256" key="2">
    <source>
        <dbReference type="ARBA" id="ARBA00008417"/>
    </source>
</evidence>
<dbReference type="GO" id="GO:0042910">
    <property type="term" value="F:xenobiotic transmembrane transporter activity"/>
    <property type="evidence" value="ECO:0007669"/>
    <property type="project" value="InterPro"/>
</dbReference>
<feature type="transmembrane region" description="Helical" evidence="10">
    <location>
        <begin position="362"/>
        <end position="382"/>
    </location>
</feature>
<feature type="transmembrane region" description="Helical" evidence="10">
    <location>
        <begin position="418"/>
        <end position="438"/>
    </location>
</feature>
<feature type="transmembrane region" description="Helical" evidence="10">
    <location>
        <begin position="238"/>
        <end position="258"/>
    </location>
</feature>
<dbReference type="PIRSF" id="PIRSF006603">
    <property type="entry name" value="DinF"/>
    <property type="match status" value="1"/>
</dbReference>
<dbReference type="GO" id="GO:0005886">
    <property type="term" value="C:plasma membrane"/>
    <property type="evidence" value="ECO:0007669"/>
    <property type="project" value="UniProtKB-SubCell"/>
</dbReference>
<evidence type="ECO:0000313" key="11">
    <source>
        <dbReference type="EMBL" id="SNS13487.1"/>
    </source>
</evidence>
<protein>
    <recommendedName>
        <fullName evidence="3">Multidrug export protein MepA</fullName>
    </recommendedName>
</protein>
<dbReference type="InterPro" id="IPR045070">
    <property type="entry name" value="MATE_MepA-like"/>
</dbReference>
<dbReference type="PANTHER" id="PTHR43823">
    <property type="entry name" value="SPORULATION PROTEIN YKVU"/>
    <property type="match status" value="1"/>
</dbReference>
<keyword evidence="5" id="KW-1003">Cell membrane</keyword>
<proteinExistence type="inferred from homology"/>
<evidence type="ECO:0000256" key="3">
    <source>
        <dbReference type="ARBA" id="ARBA00022106"/>
    </source>
</evidence>
<dbReference type="RefSeq" id="WP_089282007.1">
    <property type="nucleotide sequence ID" value="NZ_FZOJ01000004.1"/>
</dbReference>
<gene>
    <name evidence="11" type="ORF">SAMN05446037_1004237</name>
</gene>
<comment type="subcellular location">
    <subcellularLocation>
        <location evidence="1">Cell membrane</location>
        <topology evidence="1">Multi-pass membrane protein</topology>
    </subcellularLocation>
</comment>
<feature type="transmembrane region" description="Helical" evidence="10">
    <location>
        <begin position="169"/>
        <end position="188"/>
    </location>
</feature>
<keyword evidence="8 10" id="KW-0472">Membrane</keyword>
<dbReference type="Proteomes" id="UP000198304">
    <property type="component" value="Unassembled WGS sequence"/>
</dbReference>
<dbReference type="OrthoDB" id="9811110at2"/>
<evidence type="ECO:0000256" key="8">
    <source>
        <dbReference type="ARBA" id="ARBA00023136"/>
    </source>
</evidence>
<evidence type="ECO:0000256" key="7">
    <source>
        <dbReference type="ARBA" id="ARBA00022989"/>
    </source>
</evidence>
<dbReference type="InterPro" id="IPR048279">
    <property type="entry name" value="MdtK-like"/>
</dbReference>
<dbReference type="GO" id="GO:0015297">
    <property type="term" value="F:antiporter activity"/>
    <property type="evidence" value="ECO:0007669"/>
    <property type="project" value="InterPro"/>
</dbReference>
<keyword evidence="7 10" id="KW-1133">Transmembrane helix</keyword>
<name>A0A239BZR5_9FIRM</name>
<evidence type="ECO:0000256" key="6">
    <source>
        <dbReference type="ARBA" id="ARBA00022692"/>
    </source>
</evidence>
<evidence type="ECO:0000256" key="4">
    <source>
        <dbReference type="ARBA" id="ARBA00022448"/>
    </source>
</evidence>
<feature type="transmembrane region" description="Helical" evidence="10">
    <location>
        <begin position="93"/>
        <end position="116"/>
    </location>
</feature>
<feature type="transmembrane region" description="Helical" evidence="10">
    <location>
        <begin position="45"/>
        <end position="72"/>
    </location>
</feature>
<dbReference type="InterPro" id="IPR002528">
    <property type="entry name" value="MATE_fam"/>
</dbReference>
<keyword evidence="6 10" id="KW-0812">Transmembrane</keyword>
<dbReference type="NCBIfam" id="TIGR00797">
    <property type="entry name" value="matE"/>
    <property type="match status" value="1"/>
</dbReference>
<accession>A0A239BZR5</accession>
<keyword evidence="12" id="KW-1185">Reference proteome</keyword>
<sequence length="462" mass="50159">MDRSKQLGEEKVLKLLLKFSIPAIIGMLVNALYNVVDRMFIGNGVGSLGIAGITIAFPIMIFIMACGMLIGLGANSLISIRLGEDKKEEAELIMGNAMVLLIVISLGISVVGLIFIEPLLESFGASEAVLPYAKEYMQVILWGTVFQSIGFGMNNFIRAEGNPKVAMGTMLIGALLNTALDPLFIFVFDWGIRGAALATIISQGVSGVWVLYHFLGGRSTLKLRLQNLRLDFSTIEKILALGSAPFAMQLAASLLNVVMNKSLTTYGGDIAISAMGVVTSIMTLIMMPIFGINQGVQPIIGYNYGAKKFDRVKEALKLGITGATVIVIIGFIAVRLFPQQMVASFNRQDIELIAFGTRALKIYLAFLPIIGFQIISASYFQAIGKPKQAAFLSLSRQVLILIPAVLILPRFFGVDGILMAGPLADLTSSILTGIWIIMELKHLGRQHQEGFNLNELNERYSN</sequence>
<reference evidence="11 12" key="1">
    <citation type="submission" date="2017-06" db="EMBL/GenBank/DDBJ databases">
        <authorList>
            <person name="Kim H.J."/>
            <person name="Triplett B.A."/>
        </authorList>
    </citation>
    <scope>NUCLEOTIDE SEQUENCE [LARGE SCALE GENOMIC DNA]</scope>
    <source>
        <strain evidence="11 12">SCA</strain>
    </source>
</reference>
<dbReference type="InterPro" id="IPR051327">
    <property type="entry name" value="MATE_MepA_subfamily"/>
</dbReference>
<dbReference type="AlphaFoldDB" id="A0A239BZR5"/>
<dbReference type="CDD" id="cd13143">
    <property type="entry name" value="MATE_MepA_like"/>
    <property type="match status" value="1"/>
</dbReference>
<keyword evidence="4" id="KW-0813">Transport</keyword>
<feature type="transmembrane region" description="Helical" evidence="10">
    <location>
        <begin position="394"/>
        <end position="412"/>
    </location>
</feature>
<dbReference type="GO" id="GO:0046677">
    <property type="term" value="P:response to antibiotic"/>
    <property type="evidence" value="ECO:0007669"/>
    <property type="project" value="UniProtKB-KW"/>
</dbReference>
<feature type="transmembrane region" description="Helical" evidence="10">
    <location>
        <begin position="270"/>
        <end position="294"/>
    </location>
</feature>
<evidence type="ECO:0000256" key="9">
    <source>
        <dbReference type="ARBA" id="ARBA00023251"/>
    </source>
</evidence>
<evidence type="ECO:0000256" key="10">
    <source>
        <dbReference type="SAM" id="Phobius"/>
    </source>
</evidence>
<organism evidence="11 12">
    <name type="scientific">Anaerovirgula multivorans</name>
    <dbReference type="NCBI Taxonomy" id="312168"/>
    <lineage>
        <taxon>Bacteria</taxon>
        <taxon>Bacillati</taxon>
        <taxon>Bacillota</taxon>
        <taxon>Clostridia</taxon>
        <taxon>Peptostreptococcales</taxon>
        <taxon>Natronincolaceae</taxon>
        <taxon>Anaerovirgula</taxon>
    </lineage>
</organism>
<keyword evidence="9" id="KW-0046">Antibiotic resistance</keyword>
<evidence type="ECO:0000313" key="12">
    <source>
        <dbReference type="Proteomes" id="UP000198304"/>
    </source>
</evidence>
<feature type="transmembrane region" description="Helical" evidence="10">
    <location>
        <begin position="12"/>
        <end position="33"/>
    </location>
</feature>
<feature type="transmembrane region" description="Helical" evidence="10">
    <location>
        <begin position="315"/>
        <end position="337"/>
    </location>
</feature>
<dbReference type="EMBL" id="FZOJ01000004">
    <property type="protein sequence ID" value="SNS13487.1"/>
    <property type="molecule type" value="Genomic_DNA"/>
</dbReference>
<comment type="similarity">
    <text evidence="2">Belongs to the multi antimicrobial extrusion (MATE) (TC 2.A.66.1) family. MepA subfamily.</text>
</comment>
<dbReference type="Pfam" id="PF01554">
    <property type="entry name" value="MatE"/>
    <property type="match status" value="2"/>
</dbReference>